<dbReference type="Gene3D" id="3.90.220.20">
    <property type="entry name" value="DNA methylase specificity domains"/>
    <property type="match status" value="2"/>
</dbReference>
<evidence type="ECO:0000256" key="3">
    <source>
        <dbReference type="ARBA" id="ARBA00023125"/>
    </source>
</evidence>
<dbReference type="InterPro" id="IPR000055">
    <property type="entry name" value="Restrct_endonuc_typeI_TRD"/>
</dbReference>
<dbReference type="InterPro" id="IPR044946">
    <property type="entry name" value="Restrct_endonuc_typeI_TRD_sf"/>
</dbReference>
<dbReference type="Proteomes" id="UP000263232">
    <property type="component" value="Chromosome"/>
</dbReference>
<dbReference type="RefSeq" id="WP_118990413.1">
    <property type="nucleotide sequence ID" value="NZ_CP023434.1"/>
</dbReference>
<dbReference type="SUPFAM" id="SSF116734">
    <property type="entry name" value="DNA methylase specificity domain"/>
    <property type="match status" value="2"/>
</dbReference>
<organism evidence="5 6">
    <name type="scientific">Suicoccus acidiformans</name>
    <dbReference type="NCBI Taxonomy" id="2036206"/>
    <lineage>
        <taxon>Bacteria</taxon>
        <taxon>Bacillati</taxon>
        <taxon>Bacillota</taxon>
        <taxon>Bacilli</taxon>
        <taxon>Lactobacillales</taxon>
        <taxon>Aerococcaceae</taxon>
        <taxon>Suicoccus</taxon>
    </lineage>
</organism>
<feature type="domain" description="Type I restriction modification DNA specificity" evidence="4">
    <location>
        <begin position="122"/>
        <end position="230"/>
    </location>
</feature>
<dbReference type="InterPro" id="IPR052021">
    <property type="entry name" value="Type-I_RS_S_subunit"/>
</dbReference>
<dbReference type="KEGG" id="abae:CL176_05540"/>
<dbReference type="AlphaFoldDB" id="A0A347WK95"/>
<dbReference type="PANTHER" id="PTHR30408">
    <property type="entry name" value="TYPE-1 RESTRICTION ENZYME ECOKI SPECIFICITY PROTEIN"/>
    <property type="match status" value="1"/>
</dbReference>
<evidence type="ECO:0000313" key="6">
    <source>
        <dbReference type="Proteomes" id="UP000263232"/>
    </source>
</evidence>
<evidence type="ECO:0000313" key="5">
    <source>
        <dbReference type="EMBL" id="AXY25502.1"/>
    </source>
</evidence>
<accession>A0A347WK95</accession>
<evidence type="ECO:0000259" key="4">
    <source>
        <dbReference type="Pfam" id="PF01420"/>
    </source>
</evidence>
<dbReference type="EMBL" id="CP023434">
    <property type="protein sequence ID" value="AXY25502.1"/>
    <property type="molecule type" value="Genomic_DNA"/>
</dbReference>
<evidence type="ECO:0000256" key="1">
    <source>
        <dbReference type="ARBA" id="ARBA00010923"/>
    </source>
</evidence>
<gene>
    <name evidence="5" type="ORF">CL176_05540</name>
</gene>
<proteinExistence type="inferred from homology"/>
<keyword evidence="3" id="KW-0238">DNA-binding</keyword>
<dbReference type="GO" id="GO:0003677">
    <property type="term" value="F:DNA binding"/>
    <property type="evidence" value="ECO:0007669"/>
    <property type="project" value="UniProtKB-KW"/>
</dbReference>
<keyword evidence="2" id="KW-0680">Restriction system</keyword>
<sequence length="489" mass="55649">MVNSAAKKLEKELIEIVEVPKDDINWSSVTLSDILTRDKRLEASTFNIDRDHALQLLNNSKYEVITLGTDNIGFNDCYYGPRAKRNYLRDIDSTSIGFLGSSEMLDIYPKPIKYVSPDNPMVKQLSLSEEIILISRSGTIGNVTFVNKSLAKYLVSEHAIRLVIDKFPGYVYAYLKTDIAQNLLHAEKFGSVILEIEPEALKNMPIPSPPDMIKKKIHDLILQSYAKRDESNKLIDEATKIMIDELELPPIEELKKEAFSYSKNINSFSTKLSDLNGRLEGNYHIPLIDVIEKHMSKHANLKCLEDKALVKDIILPGRFTRIYVAKEHGVPFIGGKDLFQLKSETGKYLSKKAHKNRLEKELLIKENSIILPSRGTLGSVMMAMPHQIGKCAISDNLIQMQCEKDYVGYIYIFLNSIYGEKLIYRQKYGGVVNAIEPIQLKKVSVPFLKDIKKIELINNIAFKANELRYKAYKQEQEAINIMNKEVLGL</sequence>
<dbReference type="PANTHER" id="PTHR30408:SF12">
    <property type="entry name" value="TYPE I RESTRICTION ENZYME MJAVIII SPECIFICITY SUBUNIT"/>
    <property type="match status" value="1"/>
</dbReference>
<comment type="similarity">
    <text evidence="1">Belongs to the type-I restriction system S methylase family.</text>
</comment>
<dbReference type="GO" id="GO:0009307">
    <property type="term" value="P:DNA restriction-modification system"/>
    <property type="evidence" value="ECO:0007669"/>
    <property type="project" value="UniProtKB-KW"/>
</dbReference>
<dbReference type="OrthoDB" id="9811611at2"/>
<protein>
    <recommendedName>
        <fullName evidence="4">Type I restriction modification DNA specificity domain-containing protein</fullName>
    </recommendedName>
</protein>
<reference evidence="5 6" key="1">
    <citation type="submission" date="2017-09" db="EMBL/GenBank/DDBJ databases">
        <title>Complete genome sequence of Oxytococcus suis strain ZY16052.</title>
        <authorList>
            <person name="Li F."/>
        </authorList>
    </citation>
    <scope>NUCLEOTIDE SEQUENCE [LARGE SCALE GENOMIC DNA]</scope>
    <source>
        <strain evidence="5 6">ZY16052</strain>
    </source>
</reference>
<dbReference type="Pfam" id="PF01420">
    <property type="entry name" value="Methylase_S"/>
    <property type="match status" value="1"/>
</dbReference>
<dbReference type="REBASE" id="385603">
    <property type="entry name" value="S.Aba6052ORF5560P"/>
</dbReference>
<name>A0A347WK95_9LACT</name>
<keyword evidence="6" id="KW-1185">Reference proteome</keyword>
<evidence type="ECO:0000256" key="2">
    <source>
        <dbReference type="ARBA" id="ARBA00022747"/>
    </source>
</evidence>